<feature type="domain" description="OmpR/PhoB-type" evidence="10">
    <location>
        <begin position="159"/>
        <end position="257"/>
    </location>
</feature>
<evidence type="ECO:0000259" key="9">
    <source>
        <dbReference type="PROSITE" id="PS50110"/>
    </source>
</evidence>
<feature type="compositionally biased region" description="Low complexity" evidence="8">
    <location>
        <begin position="9"/>
        <end position="18"/>
    </location>
</feature>
<evidence type="ECO:0000256" key="3">
    <source>
        <dbReference type="ARBA" id="ARBA00023015"/>
    </source>
</evidence>
<dbReference type="Pfam" id="PF00486">
    <property type="entry name" value="Trans_reg_C"/>
    <property type="match status" value="1"/>
</dbReference>
<evidence type="ECO:0000256" key="8">
    <source>
        <dbReference type="SAM" id="MobiDB-lite"/>
    </source>
</evidence>
<dbReference type="Gene3D" id="1.10.10.10">
    <property type="entry name" value="Winged helix-like DNA-binding domain superfamily/Winged helix DNA-binding domain"/>
    <property type="match status" value="1"/>
</dbReference>
<feature type="modified residue" description="4-aspartylphosphate" evidence="6">
    <location>
        <position position="71"/>
    </location>
</feature>
<evidence type="ECO:0000313" key="11">
    <source>
        <dbReference type="EMBL" id="KMO94364.1"/>
    </source>
</evidence>
<dbReference type="RefSeq" id="WP_048479947.1">
    <property type="nucleotide sequence ID" value="NZ_JBIRUD010000001.1"/>
</dbReference>
<evidence type="ECO:0000256" key="6">
    <source>
        <dbReference type="PROSITE-ProRule" id="PRU00169"/>
    </source>
</evidence>
<dbReference type="Pfam" id="PF00072">
    <property type="entry name" value="Response_reg"/>
    <property type="match status" value="1"/>
</dbReference>
<protein>
    <submittedName>
        <fullName evidence="11">Chemotaxis protein CheY</fullName>
    </submittedName>
</protein>
<keyword evidence="2" id="KW-0902">Two-component regulatory system</keyword>
<dbReference type="GO" id="GO:0005829">
    <property type="term" value="C:cytosol"/>
    <property type="evidence" value="ECO:0007669"/>
    <property type="project" value="TreeGrafter"/>
</dbReference>
<dbReference type="STRING" id="66430.ACS04_29445"/>
<evidence type="ECO:0000256" key="7">
    <source>
        <dbReference type="PROSITE-ProRule" id="PRU01091"/>
    </source>
</evidence>
<dbReference type="InterPro" id="IPR039420">
    <property type="entry name" value="WalR-like"/>
</dbReference>
<proteinExistence type="predicted"/>
<organism evidence="11 12">
    <name type="scientific">Streptomyces roseus</name>
    <dbReference type="NCBI Taxonomy" id="66430"/>
    <lineage>
        <taxon>Bacteria</taxon>
        <taxon>Bacillati</taxon>
        <taxon>Actinomycetota</taxon>
        <taxon>Actinomycetes</taxon>
        <taxon>Kitasatosporales</taxon>
        <taxon>Streptomycetaceae</taxon>
        <taxon>Streptomyces</taxon>
    </lineage>
</organism>
<feature type="DNA-binding region" description="OmpR/PhoB-type" evidence="7">
    <location>
        <begin position="159"/>
        <end position="257"/>
    </location>
</feature>
<dbReference type="Gene3D" id="3.40.50.2300">
    <property type="match status" value="1"/>
</dbReference>
<dbReference type="Proteomes" id="UP000035932">
    <property type="component" value="Unassembled WGS sequence"/>
</dbReference>
<dbReference type="InterPro" id="IPR001867">
    <property type="entry name" value="OmpR/PhoB-type_DNA-bd"/>
</dbReference>
<dbReference type="InterPro" id="IPR036388">
    <property type="entry name" value="WH-like_DNA-bd_sf"/>
</dbReference>
<gene>
    <name evidence="11" type="ORF">ACS04_29445</name>
</gene>
<reference evidence="11" key="1">
    <citation type="submission" date="2015-06" db="EMBL/GenBank/DDBJ databases">
        <title>Recapitulation of the evolution of biosynthetic gene clusters reveals hidden chemical diversity on bacterial genomes.</title>
        <authorList>
            <person name="Cruz-Morales P."/>
            <person name="Martinez-Guerrero C."/>
            <person name="Morales-Escalante M.A."/>
            <person name="Yanez-Guerra L.A."/>
            <person name="Kopp J.F."/>
            <person name="Feldmann J."/>
            <person name="Ramos-Aboites H.E."/>
            <person name="Barona-Gomez F."/>
        </authorList>
    </citation>
    <scope>NUCLEOTIDE SEQUENCE [LARGE SCALE GENOMIC DNA]</scope>
    <source>
        <strain evidence="11">ATCC 31245</strain>
    </source>
</reference>
<dbReference type="GO" id="GO:0006355">
    <property type="term" value="P:regulation of DNA-templated transcription"/>
    <property type="evidence" value="ECO:0007669"/>
    <property type="project" value="InterPro"/>
</dbReference>
<dbReference type="PANTHER" id="PTHR48111:SF4">
    <property type="entry name" value="DNA-BINDING DUAL TRANSCRIPTIONAL REGULATOR OMPR"/>
    <property type="match status" value="1"/>
</dbReference>
<dbReference type="EMBL" id="LFML01000131">
    <property type="protein sequence ID" value="KMO94364.1"/>
    <property type="molecule type" value="Genomic_DNA"/>
</dbReference>
<keyword evidence="4 7" id="KW-0238">DNA-binding</keyword>
<dbReference type="GO" id="GO:0032993">
    <property type="term" value="C:protein-DNA complex"/>
    <property type="evidence" value="ECO:0007669"/>
    <property type="project" value="TreeGrafter"/>
</dbReference>
<sequence length="277" mass="29678">MAVSNAHSTDGAATPDPAGGAGILVVDDDPTVSEVVAGYLDRAGFTVRLAADGPAALRAAEELRPDLVVLDLMLPGMDGLEVCRRLRARERAAGQHGGQGAVPPVPVIMLTARGDEDDRILGLEVGADDYVTKPFSPRELVLRVQSVLRRAVPAAPAAGPRLTAAGLILDPAARRVTKDGEELALTLREFDLLAFFLRHPGQVCDRERLMREVWGWDFGDLSTVTVHVRRLRGKIEDDAANPRLIQTVWGAGYRFDTHPTPAAPAADPTRTAGRDHA</sequence>
<dbReference type="InterPro" id="IPR001789">
    <property type="entry name" value="Sig_transdc_resp-reg_receiver"/>
</dbReference>
<evidence type="ECO:0000256" key="2">
    <source>
        <dbReference type="ARBA" id="ARBA00023012"/>
    </source>
</evidence>
<evidence type="ECO:0000256" key="4">
    <source>
        <dbReference type="ARBA" id="ARBA00023125"/>
    </source>
</evidence>
<dbReference type="FunFam" id="3.40.50.2300:FF:000001">
    <property type="entry name" value="DNA-binding response regulator PhoB"/>
    <property type="match status" value="1"/>
</dbReference>
<feature type="region of interest" description="Disordered" evidence="8">
    <location>
        <begin position="1"/>
        <end position="20"/>
    </location>
</feature>
<dbReference type="InterPro" id="IPR011006">
    <property type="entry name" value="CheY-like_superfamily"/>
</dbReference>
<feature type="domain" description="Response regulatory" evidence="9">
    <location>
        <begin position="22"/>
        <end position="148"/>
    </location>
</feature>
<evidence type="ECO:0000256" key="5">
    <source>
        <dbReference type="ARBA" id="ARBA00023163"/>
    </source>
</evidence>
<evidence type="ECO:0000259" key="10">
    <source>
        <dbReference type="PROSITE" id="PS51755"/>
    </source>
</evidence>
<name>A0A0J6XGT5_9ACTN</name>
<dbReference type="PANTHER" id="PTHR48111">
    <property type="entry name" value="REGULATOR OF RPOS"/>
    <property type="match status" value="1"/>
</dbReference>
<accession>A0A0J6XGT5</accession>
<dbReference type="SUPFAM" id="SSF52172">
    <property type="entry name" value="CheY-like"/>
    <property type="match status" value="1"/>
</dbReference>
<dbReference type="AlphaFoldDB" id="A0A0J6XGT5"/>
<dbReference type="PROSITE" id="PS50110">
    <property type="entry name" value="RESPONSE_REGULATORY"/>
    <property type="match status" value="1"/>
</dbReference>
<dbReference type="PROSITE" id="PS51755">
    <property type="entry name" value="OMPR_PHOB"/>
    <property type="match status" value="1"/>
</dbReference>
<dbReference type="CDD" id="cd00383">
    <property type="entry name" value="trans_reg_C"/>
    <property type="match status" value="1"/>
</dbReference>
<dbReference type="GO" id="GO:0000156">
    <property type="term" value="F:phosphorelay response regulator activity"/>
    <property type="evidence" value="ECO:0007669"/>
    <property type="project" value="TreeGrafter"/>
</dbReference>
<keyword evidence="3" id="KW-0805">Transcription regulation</keyword>
<keyword evidence="12" id="KW-1185">Reference proteome</keyword>
<evidence type="ECO:0000256" key="1">
    <source>
        <dbReference type="ARBA" id="ARBA00022553"/>
    </source>
</evidence>
<keyword evidence="5" id="KW-0804">Transcription</keyword>
<dbReference type="SMART" id="SM00448">
    <property type="entry name" value="REC"/>
    <property type="match status" value="1"/>
</dbReference>
<evidence type="ECO:0000313" key="12">
    <source>
        <dbReference type="Proteomes" id="UP000035932"/>
    </source>
</evidence>
<dbReference type="Gene3D" id="6.10.250.690">
    <property type="match status" value="1"/>
</dbReference>
<dbReference type="FunFam" id="1.10.10.10:FF:000018">
    <property type="entry name" value="DNA-binding response regulator ResD"/>
    <property type="match status" value="1"/>
</dbReference>
<dbReference type="GO" id="GO:0000976">
    <property type="term" value="F:transcription cis-regulatory region binding"/>
    <property type="evidence" value="ECO:0007669"/>
    <property type="project" value="TreeGrafter"/>
</dbReference>
<dbReference type="SMART" id="SM00862">
    <property type="entry name" value="Trans_reg_C"/>
    <property type="match status" value="1"/>
</dbReference>
<dbReference type="OrthoDB" id="3197131at2"/>
<comment type="caution">
    <text evidence="11">The sequence shown here is derived from an EMBL/GenBank/DDBJ whole genome shotgun (WGS) entry which is preliminary data.</text>
</comment>
<keyword evidence="1 6" id="KW-0597">Phosphoprotein</keyword>
<dbReference type="PATRIC" id="fig|66430.4.peg.1838"/>